<evidence type="ECO:0000256" key="4">
    <source>
        <dbReference type="ARBA" id="ARBA00022692"/>
    </source>
</evidence>
<dbReference type="AlphaFoldDB" id="A0A6A4ZMM9"/>
<dbReference type="Proteomes" id="UP000469452">
    <property type="component" value="Unassembled WGS sequence"/>
</dbReference>
<dbReference type="GO" id="GO:0005381">
    <property type="term" value="F:iron ion transmembrane transporter activity"/>
    <property type="evidence" value="ECO:0007669"/>
    <property type="project" value="UniProtKB-UniRule"/>
</dbReference>
<evidence type="ECO:0000256" key="7">
    <source>
        <dbReference type="RuleBase" id="RU365065"/>
    </source>
</evidence>
<evidence type="ECO:0000256" key="2">
    <source>
        <dbReference type="ARBA" id="ARBA00006279"/>
    </source>
</evidence>
<protein>
    <recommendedName>
        <fullName evidence="7">Solute carrier family 40 member</fullName>
    </recommendedName>
</protein>
<keyword evidence="6 7" id="KW-0472">Membrane</keyword>
<keyword evidence="3 7" id="KW-0813">Transport</keyword>
<evidence type="ECO:0000256" key="3">
    <source>
        <dbReference type="ARBA" id="ARBA00022448"/>
    </source>
</evidence>
<keyword evidence="4 7" id="KW-0812">Transmembrane</keyword>
<dbReference type="Pfam" id="PF06963">
    <property type="entry name" value="FPN1"/>
    <property type="match status" value="1"/>
</dbReference>
<reference evidence="8 9" key="1">
    <citation type="submission" date="2019-06" db="EMBL/GenBank/DDBJ databases">
        <title>Genomics analysis of Aphanomyces spp. identifies a new class of oomycete effector associated with host adaptation.</title>
        <authorList>
            <person name="Gaulin E."/>
        </authorList>
    </citation>
    <scope>NUCLEOTIDE SEQUENCE [LARGE SCALE GENOMIC DNA]</scope>
    <source>
        <strain evidence="8 9">E</strain>
    </source>
</reference>
<gene>
    <name evidence="8" type="ORF">AaE_011872</name>
</gene>
<dbReference type="PANTHER" id="PTHR11660:SF57">
    <property type="entry name" value="SOLUTE CARRIER FAMILY 40 MEMBER"/>
    <property type="match status" value="1"/>
</dbReference>
<feature type="transmembrane region" description="Helical" evidence="7">
    <location>
        <begin position="6"/>
        <end position="28"/>
    </location>
</feature>
<dbReference type="InterPro" id="IPR036259">
    <property type="entry name" value="MFS_trans_sf"/>
</dbReference>
<sequence length="299" mass="32038">MDRTVVASVVVGAGCLVLCAVGAGAALIHRFNCVLIDGCAYVIPMAIVAVASLVPVVAIWVAAFIDSRRRSHSSSKSKPDELTSLVPSTSVSDAAARIPVYMYASHFMSSWVRIHMYCIHDTGDRMWQFAIPLLFMEIFVDTLLPSALFSLVVYIVGVATVPVVGAWIDHTNRLRVMRVSILIENGCIIASTIALGSILYVLSSEPATTTPGVHWSWPMIGLFGVTVVAGAVGQAYTDAQTLSIQQDWVVVVARETGVPLGDWNASLRRIDLICKLASPVAFGLIMDFAGDAPMTRAAT</sequence>
<dbReference type="InterPro" id="IPR009716">
    <property type="entry name" value="Ferroportin-1"/>
</dbReference>
<feature type="transmembrane region" description="Helical" evidence="7">
    <location>
        <begin position="215"/>
        <end position="236"/>
    </location>
</feature>
<dbReference type="SUPFAM" id="SSF103473">
    <property type="entry name" value="MFS general substrate transporter"/>
    <property type="match status" value="1"/>
</dbReference>
<feature type="non-terminal residue" evidence="8">
    <location>
        <position position="299"/>
    </location>
</feature>
<keyword evidence="5 7" id="KW-1133">Transmembrane helix</keyword>
<evidence type="ECO:0000256" key="5">
    <source>
        <dbReference type="ARBA" id="ARBA00022989"/>
    </source>
</evidence>
<evidence type="ECO:0000313" key="9">
    <source>
        <dbReference type="Proteomes" id="UP000469452"/>
    </source>
</evidence>
<proteinExistence type="inferred from homology"/>
<comment type="function">
    <text evidence="7">May be involved in iron transport and iron homeostasis.</text>
</comment>
<comment type="subcellular location">
    <subcellularLocation>
        <location evidence="1 7">Membrane</location>
        <topology evidence="1 7">Multi-pass membrane protein</topology>
    </subcellularLocation>
</comment>
<accession>A0A6A4ZMM9</accession>
<dbReference type="VEuPathDB" id="FungiDB:H257_10564"/>
<evidence type="ECO:0000256" key="6">
    <source>
        <dbReference type="ARBA" id="ARBA00023136"/>
    </source>
</evidence>
<keyword evidence="7" id="KW-0406">Ion transport</keyword>
<name>A0A6A4ZMM9_APHAT</name>
<evidence type="ECO:0000256" key="1">
    <source>
        <dbReference type="ARBA" id="ARBA00004141"/>
    </source>
</evidence>
<evidence type="ECO:0000313" key="8">
    <source>
        <dbReference type="EMBL" id="KAF0713055.1"/>
    </source>
</evidence>
<organism evidence="8 9">
    <name type="scientific">Aphanomyces astaci</name>
    <name type="common">Crayfish plague agent</name>
    <dbReference type="NCBI Taxonomy" id="112090"/>
    <lineage>
        <taxon>Eukaryota</taxon>
        <taxon>Sar</taxon>
        <taxon>Stramenopiles</taxon>
        <taxon>Oomycota</taxon>
        <taxon>Saprolegniomycetes</taxon>
        <taxon>Saprolegniales</taxon>
        <taxon>Verrucalvaceae</taxon>
        <taxon>Aphanomyces</taxon>
    </lineage>
</organism>
<feature type="transmembrane region" description="Helical" evidence="7">
    <location>
        <begin position="180"/>
        <end position="203"/>
    </location>
</feature>
<feature type="transmembrane region" description="Helical" evidence="7">
    <location>
        <begin position="40"/>
        <end position="65"/>
    </location>
</feature>
<dbReference type="PANTHER" id="PTHR11660">
    <property type="entry name" value="SOLUTE CARRIER FAMILY 40 MEMBER"/>
    <property type="match status" value="1"/>
</dbReference>
<comment type="caution">
    <text evidence="8">The sequence shown here is derived from an EMBL/GenBank/DDBJ whole genome shotgun (WGS) entry which is preliminary data.</text>
</comment>
<comment type="caution">
    <text evidence="7">Lacks conserved residue(s) required for the propagation of feature annotation.</text>
</comment>
<feature type="transmembrane region" description="Helical" evidence="7">
    <location>
        <begin position="143"/>
        <end position="168"/>
    </location>
</feature>
<dbReference type="PROSITE" id="PS51257">
    <property type="entry name" value="PROKAR_LIPOPROTEIN"/>
    <property type="match status" value="1"/>
</dbReference>
<comment type="similarity">
    <text evidence="2 7">Belongs to the ferroportin (FP) (TC 2.A.100) family. SLC40A subfamily.</text>
</comment>
<dbReference type="EMBL" id="VJMI01017637">
    <property type="protein sequence ID" value="KAF0713055.1"/>
    <property type="molecule type" value="Genomic_DNA"/>
</dbReference>
<dbReference type="GO" id="GO:0016020">
    <property type="term" value="C:membrane"/>
    <property type="evidence" value="ECO:0007669"/>
    <property type="project" value="UniProtKB-SubCell"/>
</dbReference>